<evidence type="ECO:0000256" key="5">
    <source>
        <dbReference type="ARBA" id="ARBA00022749"/>
    </source>
</evidence>
<dbReference type="Pfam" id="PF00117">
    <property type="entry name" value="GATase"/>
    <property type="match status" value="1"/>
</dbReference>
<evidence type="ECO:0000256" key="2">
    <source>
        <dbReference type="ARBA" id="ARBA00005153"/>
    </source>
</evidence>
<proteinExistence type="inferred from homology"/>
<evidence type="ECO:0000256" key="4">
    <source>
        <dbReference type="ARBA" id="ARBA00022741"/>
    </source>
</evidence>
<name>A0A5J5H7W1_9BACI</name>
<dbReference type="PRINTS" id="PR00096">
    <property type="entry name" value="GATASE"/>
</dbReference>
<keyword evidence="4 9" id="KW-0547">Nucleotide-binding</keyword>
<dbReference type="PANTHER" id="PTHR11922:SF2">
    <property type="entry name" value="GMP SYNTHASE [GLUTAMINE-HYDROLYZING]"/>
    <property type="match status" value="1"/>
</dbReference>
<dbReference type="Gene3D" id="3.30.300.10">
    <property type="match status" value="1"/>
</dbReference>
<feature type="active site" evidence="9">
    <location>
        <position position="178"/>
    </location>
</feature>
<protein>
    <recommendedName>
        <fullName evidence="9">GMP synthase [glutamine-hydrolyzing]</fullName>
        <ecNumber evidence="9">6.3.5.2</ecNumber>
    </recommendedName>
    <alternativeName>
        <fullName evidence="9">GMP synthetase</fullName>
    </alternativeName>
    <alternativeName>
        <fullName evidence="9">Glutamine amidotransferase</fullName>
    </alternativeName>
</protein>
<dbReference type="PRINTS" id="PR00099">
    <property type="entry name" value="CPSGATASE"/>
</dbReference>
<evidence type="ECO:0000256" key="8">
    <source>
        <dbReference type="ARBA" id="ARBA00022962"/>
    </source>
</evidence>
<dbReference type="InterPro" id="IPR025777">
    <property type="entry name" value="GMPS_ATP_PPase_dom"/>
</dbReference>
<dbReference type="CDD" id="cd01997">
    <property type="entry name" value="GMP_synthase_C"/>
    <property type="match status" value="1"/>
</dbReference>
<dbReference type="InterPro" id="IPR029062">
    <property type="entry name" value="Class_I_gatase-like"/>
</dbReference>
<dbReference type="OrthoDB" id="9802219at2"/>
<dbReference type="InterPro" id="IPR001674">
    <property type="entry name" value="GMP_synth_C"/>
</dbReference>
<evidence type="ECO:0000313" key="13">
    <source>
        <dbReference type="Proteomes" id="UP000326671"/>
    </source>
</evidence>
<dbReference type="FunFam" id="3.40.50.880:FF:000001">
    <property type="entry name" value="GMP synthase [glutamine-hydrolyzing]"/>
    <property type="match status" value="1"/>
</dbReference>
<comment type="subunit">
    <text evidence="9">Homodimer.</text>
</comment>
<dbReference type="InterPro" id="IPR014729">
    <property type="entry name" value="Rossmann-like_a/b/a_fold"/>
</dbReference>
<dbReference type="Pfam" id="PF02540">
    <property type="entry name" value="NAD_synthase"/>
    <property type="match status" value="1"/>
</dbReference>
<dbReference type="GO" id="GO:0003921">
    <property type="term" value="F:GMP synthase activity"/>
    <property type="evidence" value="ECO:0007669"/>
    <property type="project" value="InterPro"/>
</dbReference>
<gene>
    <name evidence="9 12" type="primary">guaA</name>
    <name evidence="12" type="ORF">F4V44_22075</name>
</gene>
<evidence type="ECO:0000256" key="7">
    <source>
        <dbReference type="ARBA" id="ARBA00022840"/>
    </source>
</evidence>
<dbReference type="InterPro" id="IPR022310">
    <property type="entry name" value="NAD/GMP_synthase"/>
</dbReference>
<dbReference type="FunFam" id="3.30.300.10:FF:000002">
    <property type="entry name" value="GMP synthase [glutamine-hydrolyzing]"/>
    <property type="match status" value="1"/>
</dbReference>
<feature type="domain" description="GMPS ATP-PPase" evidence="11">
    <location>
        <begin position="203"/>
        <end position="392"/>
    </location>
</feature>
<dbReference type="Proteomes" id="UP000326671">
    <property type="component" value="Unassembled WGS sequence"/>
</dbReference>
<dbReference type="PROSITE" id="PS51273">
    <property type="entry name" value="GATASE_TYPE_1"/>
    <property type="match status" value="1"/>
</dbReference>
<dbReference type="SUPFAM" id="SSF52317">
    <property type="entry name" value="Class I glutamine amidotransferase-like"/>
    <property type="match status" value="1"/>
</dbReference>
<feature type="active site" evidence="9">
    <location>
        <position position="176"/>
    </location>
</feature>
<keyword evidence="5 9" id="KW-0332">GMP biosynthesis</keyword>
<dbReference type="Gene3D" id="3.40.50.880">
    <property type="match status" value="1"/>
</dbReference>
<keyword evidence="3 9" id="KW-0436">Ligase</keyword>
<dbReference type="Pfam" id="PF00958">
    <property type="entry name" value="GMP_synt_C"/>
    <property type="match status" value="1"/>
</dbReference>
<dbReference type="NCBIfam" id="TIGR00884">
    <property type="entry name" value="guaA_Cterm"/>
    <property type="match status" value="1"/>
</dbReference>
<dbReference type="SUPFAM" id="SSF52402">
    <property type="entry name" value="Adenine nucleotide alpha hydrolases-like"/>
    <property type="match status" value="1"/>
</dbReference>
<dbReference type="EC" id="6.3.5.2" evidence="9"/>
<evidence type="ECO:0000256" key="3">
    <source>
        <dbReference type="ARBA" id="ARBA00022598"/>
    </source>
</evidence>
<dbReference type="UniPathway" id="UPA00189">
    <property type="reaction ID" value="UER00296"/>
</dbReference>
<comment type="catalytic activity">
    <reaction evidence="9">
        <text>XMP + L-glutamine + ATP + H2O = GMP + L-glutamate + AMP + diphosphate + 2 H(+)</text>
        <dbReference type="Rhea" id="RHEA:11680"/>
        <dbReference type="ChEBI" id="CHEBI:15377"/>
        <dbReference type="ChEBI" id="CHEBI:15378"/>
        <dbReference type="ChEBI" id="CHEBI:29985"/>
        <dbReference type="ChEBI" id="CHEBI:30616"/>
        <dbReference type="ChEBI" id="CHEBI:33019"/>
        <dbReference type="ChEBI" id="CHEBI:57464"/>
        <dbReference type="ChEBI" id="CHEBI:58115"/>
        <dbReference type="ChEBI" id="CHEBI:58359"/>
        <dbReference type="ChEBI" id="CHEBI:456215"/>
        <dbReference type="EC" id="6.3.5.2"/>
    </reaction>
</comment>
<dbReference type="NCBIfam" id="TIGR00888">
    <property type="entry name" value="guaA_Nterm"/>
    <property type="match status" value="1"/>
</dbReference>
<dbReference type="HAMAP" id="MF_00344">
    <property type="entry name" value="GMP_synthase"/>
    <property type="match status" value="1"/>
</dbReference>
<evidence type="ECO:0000256" key="10">
    <source>
        <dbReference type="PROSITE-ProRule" id="PRU00886"/>
    </source>
</evidence>
<dbReference type="FunFam" id="3.40.50.620:FF:000001">
    <property type="entry name" value="GMP synthase [glutamine-hydrolyzing]"/>
    <property type="match status" value="1"/>
</dbReference>
<dbReference type="Gene3D" id="3.40.50.620">
    <property type="entry name" value="HUPs"/>
    <property type="match status" value="1"/>
</dbReference>
<dbReference type="EMBL" id="VYKL01000039">
    <property type="protein sequence ID" value="KAA9016048.1"/>
    <property type="molecule type" value="Genomic_DNA"/>
</dbReference>
<keyword evidence="13" id="KW-1185">Reference proteome</keyword>
<dbReference type="GO" id="GO:0005829">
    <property type="term" value="C:cytosol"/>
    <property type="evidence" value="ECO:0007669"/>
    <property type="project" value="TreeGrafter"/>
</dbReference>
<dbReference type="GO" id="GO:0005524">
    <property type="term" value="F:ATP binding"/>
    <property type="evidence" value="ECO:0007669"/>
    <property type="project" value="UniProtKB-UniRule"/>
</dbReference>
<evidence type="ECO:0000259" key="11">
    <source>
        <dbReference type="PROSITE" id="PS51553"/>
    </source>
</evidence>
<dbReference type="PANTHER" id="PTHR11922">
    <property type="entry name" value="GMP SYNTHASE-RELATED"/>
    <property type="match status" value="1"/>
</dbReference>
<accession>A0A5J5H7W1</accession>
<keyword evidence="6 9" id="KW-0658">Purine biosynthesis</keyword>
<comment type="pathway">
    <text evidence="2 9">Purine metabolism; GMP biosynthesis; GMP from XMP (L-Gln route): step 1/1.</text>
</comment>
<dbReference type="RefSeq" id="WP_150442274.1">
    <property type="nucleotide sequence ID" value="NZ_VYKL01000039.1"/>
</dbReference>
<reference evidence="12 13" key="1">
    <citation type="submission" date="2019-09" db="EMBL/GenBank/DDBJ databases">
        <title>Whole genome sequences of isolates from the Mars Exploration Rovers.</title>
        <authorList>
            <person name="Seuylemezian A."/>
            <person name="Vaishampayan P."/>
        </authorList>
    </citation>
    <scope>NUCLEOTIDE SEQUENCE [LARGE SCALE GENOMIC DNA]</scope>
    <source>
        <strain evidence="12 13">MER_TA_151</strain>
    </source>
</reference>
<dbReference type="AlphaFoldDB" id="A0A5J5H7W1"/>
<dbReference type="NCBIfam" id="NF000848">
    <property type="entry name" value="PRK00074.1"/>
    <property type="match status" value="1"/>
</dbReference>
<dbReference type="InterPro" id="IPR022955">
    <property type="entry name" value="GMP_synthase"/>
</dbReference>
<comment type="function">
    <text evidence="1 9">Catalyzes the synthesis of GMP from XMP.</text>
</comment>
<dbReference type="SUPFAM" id="SSF54810">
    <property type="entry name" value="GMP synthetase C-terminal dimerisation domain"/>
    <property type="match status" value="1"/>
</dbReference>
<organism evidence="12 13">
    <name type="scientific">Niallia endozanthoxylica</name>
    <dbReference type="NCBI Taxonomy" id="2036016"/>
    <lineage>
        <taxon>Bacteria</taxon>
        <taxon>Bacillati</taxon>
        <taxon>Bacillota</taxon>
        <taxon>Bacilli</taxon>
        <taxon>Bacillales</taxon>
        <taxon>Bacillaceae</taxon>
        <taxon>Niallia</taxon>
    </lineage>
</organism>
<feature type="binding site" evidence="10">
    <location>
        <begin position="230"/>
        <end position="236"/>
    </location>
    <ligand>
        <name>ATP</name>
        <dbReference type="ChEBI" id="CHEBI:30616"/>
    </ligand>
</feature>
<evidence type="ECO:0000313" key="12">
    <source>
        <dbReference type="EMBL" id="KAA9016048.1"/>
    </source>
</evidence>
<evidence type="ECO:0000256" key="9">
    <source>
        <dbReference type="HAMAP-Rule" id="MF_00344"/>
    </source>
</evidence>
<dbReference type="InterPro" id="IPR017926">
    <property type="entry name" value="GATASE"/>
</dbReference>
<keyword evidence="8 9" id="KW-0315">Glutamine amidotransferase</keyword>
<dbReference type="InterPro" id="IPR004739">
    <property type="entry name" value="GMP_synth_GATase"/>
</dbReference>
<dbReference type="CDD" id="cd01742">
    <property type="entry name" value="GATase1_GMP_Synthase"/>
    <property type="match status" value="1"/>
</dbReference>
<comment type="caution">
    <text evidence="12">The sequence shown here is derived from an EMBL/GenBank/DDBJ whole genome shotgun (WGS) entry which is preliminary data.</text>
</comment>
<keyword evidence="7 9" id="KW-0067">ATP-binding</keyword>
<evidence type="ECO:0000256" key="6">
    <source>
        <dbReference type="ARBA" id="ARBA00022755"/>
    </source>
</evidence>
<evidence type="ECO:0000256" key="1">
    <source>
        <dbReference type="ARBA" id="ARBA00002332"/>
    </source>
</evidence>
<feature type="active site" description="Nucleophile" evidence="9">
    <location>
        <position position="89"/>
    </location>
</feature>
<dbReference type="PROSITE" id="PS51553">
    <property type="entry name" value="GMPS_ATP_PPASE"/>
    <property type="match status" value="1"/>
</dbReference>
<sequence length="517" mass="57895">MMGKALLDNQEMVIVLDFGSQYNQLITRRIREFGVYSELHPHTITAEEIKKMNPKGIIFSGGPNSVYDANAFGCDEAIFELGLPLLGICYGMQLMTKHFNGKVEPAKHREYGKANIMVQNQSKLFGDLPAEQVVWMSHGDLVVEAPEGFRIDATSPSCPISSMSDEERNLYAVQFHPEVQHSVYGSEMLKNFVFAVCGCKGDWSMENFIEIEMEKIRQTVGDKKVLCALSGGVDSSVVAVLIHKAIGDQLTCIFVDHGLLRKGEAESVMKTFAEGFHMNVIKVDAKDRFLSKLEGVSDPEKKRKIIGNEFIYVFDDEATKLEGIDYLAQGTLYTDIIESGTATAQTIKSHHNVGGLPEDMQFELIEPLNTLFKDEVRALGTELGIPDEIVWRQPFPGPGLGIRVLGAISEDKLEIVRESDYILREEIRKAGLEREIWQYFTVLPDIRSVGVMGDARTYDYTIGIRAVTSIDGMTSDWARIPWDVLEVISTRIVNEVAHVNRVVYDITSKPPATIEWE</sequence>